<evidence type="ECO:0000313" key="2">
    <source>
        <dbReference type="EMBL" id="OAQ97533.1"/>
    </source>
</evidence>
<dbReference type="InterPro" id="IPR051935">
    <property type="entry name" value="HSDL2"/>
</dbReference>
<feature type="compositionally biased region" description="Gly residues" evidence="1">
    <location>
        <begin position="157"/>
        <end position="167"/>
    </location>
</feature>
<dbReference type="PANTHER" id="PTHR42808">
    <property type="entry name" value="HYDROXYSTEROID DEHYDROGENASE-LIKE PROTEIN 2"/>
    <property type="match status" value="1"/>
</dbReference>
<dbReference type="OrthoDB" id="5327538at2759"/>
<dbReference type="Gene3D" id="3.40.50.720">
    <property type="entry name" value="NAD(P)-binding Rossmann-like Domain"/>
    <property type="match status" value="1"/>
</dbReference>
<reference evidence="2 3" key="1">
    <citation type="submission" date="2016-03" db="EMBL/GenBank/DDBJ databases">
        <title>Fine-scale spatial genetic structure of a fungal parasite of coffee scale insects.</title>
        <authorList>
            <person name="Jackson D."/>
            <person name="Zemenick K.A."/>
            <person name="Malloure B."/>
            <person name="Quandt C.A."/>
            <person name="James T.Y."/>
        </authorList>
    </citation>
    <scope>NUCLEOTIDE SEQUENCE [LARGE SCALE GENOMIC DNA]</scope>
    <source>
        <strain evidence="2 3">UM487</strain>
    </source>
</reference>
<keyword evidence="3" id="KW-1185">Reference proteome</keyword>
<accession>A0A179I7S3</accession>
<name>A0A179I7S3_CORDF</name>
<dbReference type="Proteomes" id="UP000243081">
    <property type="component" value="Unassembled WGS sequence"/>
</dbReference>
<evidence type="ECO:0000256" key="1">
    <source>
        <dbReference type="SAM" id="MobiDB-lite"/>
    </source>
</evidence>
<dbReference type="PRINTS" id="PR00081">
    <property type="entry name" value="GDHRDH"/>
</dbReference>
<dbReference type="PANTHER" id="PTHR42808:SF4">
    <property type="entry name" value="SHORT CHAIN DEHYDROGENASE"/>
    <property type="match status" value="1"/>
</dbReference>
<dbReference type="SUPFAM" id="SSF51735">
    <property type="entry name" value="NAD(P)-binding Rossmann-fold domains"/>
    <property type="match status" value="1"/>
</dbReference>
<feature type="non-terminal residue" evidence="2">
    <location>
        <position position="167"/>
    </location>
</feature>
<dbReference type="AlphaFoldDB" id="A0A179I7S3"/>
<dbReference type="InterPro" id="IPR002347">
    <property type="entry name" value="SDR_fam"/>
</dbReference>
<comment type="caution">
    <text evidence="2">The sequence shown here is derived from an EMBL/GenBank/DDBJ whole genome shotgun (WGS) entry which is preliminary data.</text>
</comment>
<feature type="region of interest" description="Disordered" evidence="1">
    <location>
        <begin position="148"/>
        <end position="167"/>
    </location>
</feature>
<dbReference type="OMA" id="WASIENT"/>
<gene>
    <name evidence="2" type="ORF">LLEC1_08167</name>
</gene>
<sequence>MAPSSKPVALVVGASRGIGRQVAVDFAAHGYAVVVAAKTVSDPSKPITAIPDPKSNESTITTVSHEIRQAGGEAHPVQVDVRSEESVNSLIQQTINRYGRLDVLIYNSGAIYWAPVKDTPLKRFKLMQSVNPAGLYATVHAALPHLKASTSNHSSSGGSGGGGRIIV</sequence>
<protein>
    <submittedName>
        <fullName evidence="2">Uncharacterized protein</fullName>
    </submittedName>
</protein>
<dbReference type="EMBL" id="LUKN01003372">
    <property type="protein sequence ID" value="OAQ97533.1"/>
    <property type="molecule type" value="Genomic_DNA"/>
</dbReference>
<dbReference type="InterPro" id="IPR036291">
    <property type="entry name" value="NAD(P)-bd_dom_sf"/>
</dbReference>
<proteinExistence type="predicted"/>
<evidence type="ECO:0000313" key="3">
    <source>
        <dbReference type="Proteomes" id="UP000243081"/>
    </source>
</evidence>
<dbReference type="Pfam" id="PF00106">
    <property type="entry name" value="adh_short"/>
    <property type="match status" value="1"/>
</dbReference>
<organism evidence="2 3">
    <name type="scientific">Cordyceps confragosa</name>
    <name type="common">Lecanicillium lecanii</name>
    <dbReference type="NCBI Taxonomy" id="2714763"/>
    <lineage>
        <taxon>Eukaryota</taxon>
        <taxon>Fungi</taxon>
        <taxon>Dikarya</taxon>
        <taxon>Ascomycota</taxon>
        <taxon>Pezizomycotina</taxon>
        <taxon>Sordariomycetes</taxon>
        <taxon>Hypocreomycetidae</taxon>
        <taxon>Hypocreales</taxon>
        <taxon>Cordycipitaceae</taxon>
        <taxon>Akanthomyces</taxon>
    </lineage>
</organism>